<proteinExistence type="inferred from homology"/>
<dbReference type="Gene3D" id="3.20.20.80">
    <property type="entry name" value="Glycosidases"/>
    <property type="match status" value="1"/>
</dbReference>
<dbReference type="Proteomes" id="UP001281447">
    <property type="component" value="Unassembled WGS sequence"/>
</dbReference>
<dbReference type="Gene3D" id="1.20.58.460">
    <property type="entry name" value="Hyaluronidase post-catalytic domain-like"/>
    <property type="match status" value="1"/>
</dbReference>
<evidence type="ECO:0000256" key="1">
    <source>
        <dbReference type="ARBA" id="ARBA00022801"/>
    </source>
</evidence>
<evidence type="ECO:0000313" key="6">
    <source>
        <dbReference type="Proteomes" id="UP001281447"/>
    </source>
</evidence>
<dbReference type="PANTHER" id="PTHR13170">
    <property type="entry name" value="O-GLCNACASE"/>
    <property type="match status" value="1"/>
</dbReference>
<gene>
    <name evidence="5" type="ORF">RWE15_04790</name>
</gene>
<dbReference type="InterPro" id="IPR051822">
    <property type="entry name" value="Glycosyl_Hydrolase_84"/>
</dbReference>
<reference evidence="5 6" key="1">
    <citation type="submission" date="2023-10" db="EMBL/GenBank/DDBJ databases">
        <title>Virgibacillus halophilus 5B73C genome.</title>
        <authorList>
            <person name="Miliotis G."/>
            <person name="Sengupta P."/>
            <person name="Hameed A."/>
            <person name="Chuvochina M."/>
            <person name="Mcdonagh F."/>
            <person name="Simpson A.C."/>
            <person name="Singh N.K."/>
            <person name="Rekha P.D."/>
            <person name="Raman K."/>
            <person name="Hugenholtz P."/>
            <person name="Venkateswaran K."/>
        </authorList>
    </citation>
    <scope>NUCLEOTIDE SEQUENCE [LARGE SCALE GENOMIC DNA]</scope>
    <source>
        <strain evidence="5 6">5B73C</strain>
    </source>
</reference>
<dbReference type="EMBL" id="JAWDIP010000003">
    <property type="protein sequence ID" value="MDY0393904.1"/>
    <property type="molecule type" value="Genomic_DNA"/>
</dbReference>
<dbReference type="SUPFAM" id="SSF140657">
    <property type="entry name" value="Hyaluronidase post-catalytic domain-like"/>
    <property type="match status" value="1"/>
</dbReference>
<keyword evidence="1 3" id="KW-0378">Hydrolase</keyword>
<dbReference type="PROSITE" id="PS52009">
    <property type="entry name" value="GH84"/>
    <property type="match status" value="1"/>
</dbReference>
<evidence type="ECO:0000313" key="5">
    <source>
        <dbReference type="EMBL" id="MDY0393904.1"/>
    </source>
</evidence>
<evidence type="ECO:0000256" key="2">
    <source>
        <dbReference type="ARBA" id="ARBA00023295"/>
    </source>
</evidence>
<protein>
    <submittedName>
        <fullName evidence="5">Beta-N-acetylglucosaminidase domain-containing protein</fullName>
    </submittedName>
</protein>
<organism evidence="5 6">
    <name type="scientific">Tigheibacillus halophilus</name>
    <dbReference type="NCBI Taxonomy" id="361280"/>
    <lineage>
        <taxon>Bacteria</taxon>
        <taxon>Bacillati</taxon>
        <taxon>Bacillota</taxon>
        <taxon>Bacilli</taxon>
        <taxon>Bacillales</taxon>
        <taxon>Bacillaceae</taxon>
        <taxon>Tigheibacillus</taxon>
    </lineage>
</organism>
<dbReference type="InterPro" id="IPR011496">
    <property type="entry name" value="O-GlcNAcase_cat"/>
</dbReference>
<keyword evidence="2 3" id="KW-0326">Glycosidase</keyword>
<accession>A0ABU5C3V5</accession>
<comment type="caution">
    <text evidence="5">The sequence shown here is derived from an EMBL/GenBank/DDBJ whole genome shotgun (WGS) entry which is preliminary data.</text>
</comment>
<keyword evidence="6" id="KW-1185">Reference proteome</keyword>
<dbReference type="SUPFAM" id="SSF51445">
    <property type="entry name" value="(Trans)glycosidases"/>
    <property type="match status" value="1"/>
</dbReference>
<evidence type="ECO:0000256" key="3">
    <source>
        <dbReference type="PROSITE-ProRule" id="PRU01353"/>
    </source>
</evidence>
<dbReference type="Pfam" id="PF07555">
    <property type="entry name" value="NAGidase"/>
    <property type="match status" value="1"/>
</dbReference>
<evidence type="ECO:0000259" key="4">
    <source>
        <dbReference type="PROSITE" id="PS52009"/>
    </source>
</evidence>
<dbReference type="InterPro" id="IPR017853">
    <property type="entry name" value="GH"/>
</dbReference>
<name>A0ABU5C3V5_9BACI</name>
<comment type="similarity">
    <text evidence="3">Belongs to the glycosyl hydrolase 84 family.</text>
</comment>
<feature type="active site" description="Proton donor" evidence="3">
    <location>
        <position position="59"/>
    </location>
</feature>
<dbReference type="PANTHER" id="PTHR13170:SF16">
    <property type="entry name" value="PROTEIN O-GLCNACASE"/>
    <property type="match status" value="1"/>
</dbReference>
<sequence>MEELAAVGNQTKTHFIWAIHPGFSMIDWDDYDHELETLLNKLDQLYSAGVRQFGLFMDDISTVQAVKDKEKHVMLIKDVADWIKEKNDVKPLVYTPPFYNQSWTDAAGQTYLEALSNVSENVEIMWTGSGVVGTVNEKDMAWPKQFTRRDPFVWLNWPVNDYVDSRLMLGKGEVLKKGTHNITGVVSNPMEQAELSKVALFAVGDFAWNVDDFDEDQSWQDSFDYVAPEVAESFKTIAYHLSDPSPSGHGLVVGESENIKDQLDAFLKKFSERESIKASGQDLINEFDQILKAIDDFNKKKHERRDETRNQTMAEQFT</sequence>
<feature type="domain" description="GH84" evidence="4">
    <location>
        <begin position="1"/>
        <end position="211"/>
    </location>
</feature>